<dbReference type="NCBIfam" id="TIGR00613">
    <property type="entry name" value="reco"/>
    <property type="match status" value="1"/>
</dbReference>
<protein>
    <recommendedName>
        <fullName evidence="2 7">DNA repair protein RecO</fullName>
    </recommendedName>
    <alternativeName>
        <fullName evidence="6 7">Recombination protein O</fullName>
    </alternativeName>
</protein>
<evidence type="ECO:0000256" key="7">
    <source>
        <dbReference type="HAMAP-Rule" id="MF_00201"/>
    </source>
</evidence>
<dbReference type="GO" id="GO:0006310">
    <property type="term" value="P:DNA recombination"/>
    <property type="evidence" value="ECO:0007669"/>
    <property type="project" value="UniProtKB-UniRule"/>
</dbReference>
<dbReference type="OrthoDB" id="9797083at2"/>
<dbReference type="RefSeq" id="WP_065541072.1">
    <property type="nucleotide sequence ID" value="NZ_CP015405.2"/>
</dbReference>
<dbReference type="SUPFAM" id="SSF50249">
    <property type="entry name" value="Nucleic acid-binding proteins"/>
    <property type="match status" value="1"/>
</dbReference>
<dbReference type="InterPro" id="IPR012340">
    <property type="entry name" value="NA-bd_OB-fold"/>
</dbReference>
<gene>
    <name evidence="7" type="primary">recO</name>
    <name evidence="9" type="ORF">A4V09_03175</name>
</gene>
<dbReference type="Proteomes" id="UP000092574">
    <property type="component" value="Chromosome"/>
</dbReference>
<evidence type="ECO:0000256" key="6">
    <source>
        <dbReference type="ARBA" id="ARBA00033409"/>
    </source>
</evidence>
<dbReference type="InterPro" id="IPR042242">
    <property type="entry name" value="RecO_C"/>
</dbReference>
<proteinExistence type="inferred from homology"/>
<dbReference type="InterPro" id="IPR003717">
    <property type="entry name" value="RecO"/>
</dbReference>
<comment type="function">
    <text evidence="7">Involved in DNA repair and RecF pathway recombination.</text>
</comment>
<evidence type="ECO:0000256" key="3">
    <source>
        <dbReference type="ARBA" id="ARBA00022763"/>
    </source>
</evidence>
<dbReference type="GO" id="GO:0043590">
    <property type="term" value="C:bacterial nucleoid"/>
    <property type="evidence" value="ECO:0007669"/>
    <property type="project" value="TreeGrafter"/>
</dbReference>
<accession>A0A1C7I779</accession>
<dbReference type="InterPro" id="IPR037278">
    <property type="entry name" value="ARFGAP/RecO"/>
</dbReference>
<keyword evidence="3 7" id="KW-0227">DNA damage</keyword>
<dbReference type="STRING" id="1796616.A4V09_03175"/>
<evidence type="ECO:0000259" key="8">
    <source>
        <dbReference type="Pfam" id="PF11967"/>
    </source>
</evidence>
<evidence type="ECO:0000313" key="10">
    <source>
        <dbReference type="Proteomes" id="UP000092574"/>
    </source>
</evidence>
<evidence type="ECO:0000313" key="9">
    <source>
        <dbReference type="EMBL" id="ANU74848.1"/>
    </source>
</evidence>
<evidence type="ECO:0000256" key="1">
    <source>
        <dbReference type="ARBA" id="ARBA00007452"/>
    </source>
</evidence>
<dbReference type="Pfam" id="PF11967">
    <property type="entry name" value="RecO_N"/>
    <property type="match status" value="1"/>
</dbReference>
<dbReference type="HAMAP" id="MF_00201">
    <property type="entry name" value="RecO"/>
    <property type="match status" value="1"/>
</dbReference>
<dbReference type="SUPFAM" id="SSF57863">
    <property type="entry name" value="ArfGap/RecO-like zinc finger"/>
    <property type="match status" value="1"/>
</dbReference>
<evidence type="ECO:0000256" key="5">
    <source>
        <dbReference type="ARBA" id="ARBA00023204"/>
    </source>
</evidence>
<dbReference type="Gene3D" id="2.40.50.140">
    <property type="entry name" value="Nucleic acid-binding proteins"/>
    <property type="match status" value="1"/>
</dbReference>
<organism evidence="9 10">
    <name type="scientific">Blautia pseudococcoides</name>
    <dbReference type="NCBI Taxonomy" id="1796616"/>
    <lineage>
        <taxon>Bacteria</taxon>
        <taxon>Bacillati</taxon>
        <taxon>Bacillota</taxon>
        <taxon>Clostridia</taxon>
        <taxon>Lachnospirales</taxon>
        <taxon>Lachnospiraceae</taxon>
        <taxon>Blautia</taxon>
    </lineage>
</organism>
<comment type="similarity">
    <text evidence="1 7">Belongs to the RecO family.</text>
</comment>
<sequence>MTDTVQVTGMVLSSMPVGDFDKRLVLLTRERGKITVFAKGARRQNSSLLAVANPFVFGTFSVYEGRSSYQMKSASVLNYFTELASRLPGVYYGFYFLEFADYYSREFTDEKDMLNLLYVTMKALVSEKIDNRLIRCIFELKAMVINGEYPNLFECMKCGKQEEIYWFSAERSGVFCDSCVDQKERYKSIRLDASSLYALQYTAASEISRLYTFTVRPEVLGIMQKVMREYTGKYIDKKMKSLQVLEMMEGE</sequence>
<keyword evidence="10" id="KW-1185">Reference proteome</keyword>
<dbReference type="InterPro" id="IPR022572">
    <property type="entry name" value="DNA_rep/recomb_RecO_N"/>
</dbReference>
<dbReference type="PANTHER" id="PTHR33991:SF1">
    <property type="entry name" value="DNA REPAIR PROTEIN RECO"/>
    <property type="match status" value="1"/>
</dbReference>
<dbReference type="Pfam" id="PF02565">
    <property type="entry name" value="RecO_C"/>
    <property type="match status" value="1"/>
</dbReference>
<dbReference type="GO" id="GO:0006302">
    <property type="term" value="P:double-strand break repair"/>
    <property type="evidence" value="ECO:0007669"/>
    <property type="project" value="TreeGrafter"/>
</dbReference>
<evidence type="ECO:0000256" key="2">
    <source>
        <dbReference type="ARBA" id="ARBA00021310"/>
    </source>
</evidence>
<reference evidence="9" key="1">
    <citation type="submission" date="2017-04" db="EMBL/GenBank/DDBJ databases">
        <title>Complete Genome Sequences of Twelve Strains of a Stable Defined Moderately Diverse Mouse Microbiota 2 (sDMDMm2).</title>
        <authorList>
            <person name="Uchimura Y."/>
            <person name="Wyss M."/>
            <person name="Brugiroux S."/>
            <person name="Limenitakis J.P."/>
            <person name="Stecher B."/>
            <person name="McCoy K.D."/>
            <person name="Macpherson A.J."/>
        </authorList>
    </citation>
    <scope>NUCLEOTIDE SEQUENCE</scope>
    <source>
        <strain evidence="9">YL58</strain>
    </source>
</reference>
<dbReference type="KEGG" id="byl:A4V09_03175"/>
<dbReference type="Gene3D" id="1.20.1440.120">
    <property type="entry name" value="Recombination protein O, C-terminal domain"/>
    <property type="match status" value="1"/>
</dbReference>
<evidence type="ECO:0000256" key="4">
    <source>
        <dbReference type="ARBA" id="ARBA00023172"/>
    </source>
</evidence>
<keyword evidence="5 7" id="KW-0234">DNA repair</keyword>
<feature type="domain" description="DNA replication/recombination mediator RecO N-terminal" evidence="8">
    <location>
        <begin position="2"/>
        <end position="80"/>
    </location>
</feature>
<dbReference type="EMBL" id="CP015405">
    <property type="protein sequence ID" value="ANU74848.1"/>
    <property type="molecule type" value="Genomic_DNA"/>
</dbReference>
<dbReference type="AlphaFoldDB" id="A0A1C7I779"/>
<keyword evidence="4 7" id="KW-0233">DNA recombination</keyword>
<dbReference type="PANTHER" id="PTHR33991">
    <property type="entry name" value="DNA REPAIR PROTEIN RECO"/>
    <property type="match status" value="1"/>
</dbReference>
<name>A0A1C7I779_9FIRM</name>